<accession>A0AA37HIR4</accession>
<name>A0AA37HIR4_9HYPH</name>
<evidence type="ECO:0000313" key="3">
    <source>
        <dbReference type="Proteomes" id="UP001055286"/>
    </source>
</evidence>
<evidence type="ECO:0000313" key="2">
    <source>
        <dbReference type="EMBL" id="GJD66493.1"/>
    </source>
</evidence>
<dbReference type="InterPro" id="IPR041168">
    <property type="entry name" value="LodA_N"/>
</dbReference>
<feature type="domain" description="L-Lysine epsilon oxidase N-terminal" evidence="1">
    <location>
        <begin position="13"/>
        <end position="105"/>
    </location>
</feature>
<dbReference type="Proteomes" id="UP001055286">
    <property type="component" value="Unassembled WGS sequence"/>
</dbReference>
<dbReference type="RefSeq" id="WP_238193523.1">
    <property type="nucleotide sequence ID" value="NZ_BPQJ01000067.1"/>
</dbReference>
<organism evidence="2 3">
    <name type="scientific">Methylobacterium frigidaeris</name>
    <dbReference type="NCBI Taxonomy" id="2038277"/>
    <lineage>
        <taxon>Bacteria</taxon>
        <taxon>Pseudomonadati</taxon>
        <taxon>Pseudomonadota</taxon>
        <taxon>Alphaproteobacteria</taxon>
        <taxon>Hyphomicrobiales</taxon>
        <taxon>Methylobacteriaceae</taxon>
        <taxon>Methylobacterium</taxon>
    </lineage>
</organism>
<comment type="caution">
    <text evidence="2">The sequence shown here is derived from an EMBL/GenBank/DDBJ whole genome shotgun (WGS) entry which is preliminary data.</text>
</comment>
<dbReference type="AlphaFoldDB" id="A0AA37HIR4"/>
<reference evidence="2" key="2">
    <citation type="submission" date="2021-08" db="EMBL/GenBank/DDBJ databases">
        <authorList>
            <person name="Tani A."/>
            <person name="Ola A."/>
            <person name="Ogura Y."/>
            <person name="Katsura K."/>
            <person name="Hayashi T."/>
        </authorList>
    </citation>
    <scope>NUCLEOTIDE SEQUENCE</scope>
    <source>
        <strain evidence="2">JCM 32048</strain>
    </source>
</reference>
<dbReference type="Pfam" id="PF17990">
    <property type="entry name" value="LodA_N"/>
    <property type="match status" value="1"/>
</dbReference>
<protein>
    <recommendedName>
        <fullName evidence="1">L-Lysine epsilon oxidase N-terminal domain-containing protein</fullName>
    </recommendedName>
</protein>
<sequence length="390" mass="43022">MPLPNGTATLKIHPAIGFARLSSSSDHYIFGQPQHPLQKYKSGKHIKRQAVQFRIFAYDSNNNGLEELTPKWLADNGYDAVWHVRVANRKTAKMRSDDGYVISATARSNANGGKLVGRCGDFQDGQQIELGKIGPDGTFEPPAARVHAAVTGAPIPPSGMYDQNFSDNTSDGIVSVQIIDQATNQPITMPTFDAWIVVGPPDFAPDFDDRGEINLELYLQELLVLPGQNPTNPVNQQARFIDRQVLQRGTAMFSPGIEISTPEEEMFYDGSTLGDRDEVRIRPGSSIGAPGTLPGEVTLGLCSPWQFDFRACTCSFWPNQRPDTAFSVDLNQEVNWRRRMVDEPGDNPPGGLLETNADFVHHVYELGIIRSEGGRPVERERDDDIEADIG</sequence>
<keyword evidence="3" id="KW-1185">Reference proteome</keyword>
<dbReference type="EMBL" id="BPQJ01000067">
    <property type="protein sequence ID" value="GJD66493.1"/>
    <property type="molecule type" value="Genomic_DNA"/>
</dbReference>
<gene>
    <name evidence="2" type="ORF">MPEAHAMD_6691</name>
</gene>
<proteinExistence type="predicted"/>
<evidence type="ECO:0000259" key="1">
    <source>
        <dbReference type="Pfam" id="PF17990"/>
    </source>
</evidence>
<reference evidence="2" key="1">
    <citation type="journal article" date="2016" name="Front. Microbiol.">
        <title>Genome Sequence of the Piezophilic, Mesophilic Sulfate-Reducing Bacterium Desulfovibrio indicus J2T.</title>
        <authorList>
            <person name="Cao J."/>
            <person name="Maignien L."/>
            <person name="Shao Z."/>
            <person name="Alain K."/>
            <person name="Jebbar M."/>
        </authorList>
    </citation>
    <scope>NUCLEOTIDE SEQUENCE</scope>
    <source>
        <strain evidence="2">JCM 32048</strain>
    </source>
</reference>